<evidence type="ECO:0000313" key="2">
    <source>
        <dbReference type="Proteomes" id="UP000007879"/>
    </source>
</evidence>
<dbReference type="KEGG" id="aqu:105313303"/>
<dbReference type="PANTHER" id="PTHR47331">
    <property type="entry name" value="PHD-TYPE DOMAIN-CONTAINING PROTEIN"/>
    <property type="match status" value="1"/>
</dbReference>
<reference evidence="1" key="2">
    <citation type="submission" date="2024-06" db="UniProtKB">
        <authorList>
            <consortium name="EnsemblMetazoa"/>
        </authorList>
    </citation>
    <scope>IDENTIFICATION</scope>
</reference>
<evidence type="ECO:0000313" key="1">
    <source>
        <dbReference type="EnsemblMetazoa" id="XP_019853874.1"/>
    </source>
</evidence>
<dbReference type="PANTHER" id="PTHR47331:SF1">
    <property type="entry name" value="GAG-LIKE PROTEIN"/>
    <property type="match status" value="1"/>
</dbReference>
<proteinExistence type="predicted"/>
<dbReference type="EnsemblMetazoa" id="XM_019998315.1">
    <property type="protein sequence ID" value="XP_019853874.1"/>
    <property type="gene ID" value="LOC105313303"/>
</dbReference>
<name>A0AAN0JA43_AMPQE</name>
<dbReference type="RefSeq" id="XP_019853874.1">
    <property type="nucleotide sequence ID" value="XM_019998315.1"/>
</dbReference>
<keyword evidence="2" id="KW-1185">Reference proteome</keyword>
<dbReference type="AlphaFoldDB" id="A0AAN0JA43"/>
<sequence length="306" mass="34785">MFGWVLGGLINSSTQVTSQMSISCLNDAIHRFWEIEEPPSDKLACSMEVCFPFPRKLDIASIGESRSQAIRRFLALERNLNSKGKFCEVDSVMLEYLKLGHAEEVPIEDFDKPTDKVFYLPMHVVYKDSSTTTKIRAVFDASAKSMSEVSLNYTLLVGPTVHPPLLDVLIRFRYFRIPLITDVSKMYRAIELENEDNNFHPSCFAANMSIKQNAIDCMHEFHLAAKMVTESFYVDDGLFGAGSVEEAIELRKEMQELFSREGFLLCKWNSTSKLVLESIEHHLKDVQEVHSLSDSMLGYTKTLGLE</sequence>
<reference evidence="2" key="1">
    <citation type="journal article" date="2010" name="Nature">
        <title>The Amphimedon queenslandica genome and the evolution of animal complexity.</title>
        <authorList>
            <person name="Srivastava M."/>
            <person name="Simakov O."/>
            <person name="Chapman J."/>
            <person name="Fahey B."/>
            <person name="Gauthier M.E."/>
            <person name="Mitros T."/>
            <person name="Richards G.S."/>
            <person name="Conaco C."/>
            <person name="Dacre M."/>
            <person name="Hellsten U."/>
            <person name="Larroux C."/>
            <person name="Putnam N.H."/>
            <person name="Stanke M."/>
            <person name="Adamska M."/>
            <person name="Darling A."/>
            <person name="Degnan S.M."/>
            <person name="Oakley T.H."/>
            <person name="Plachetzki D.C."/>
            <person name="Zhai Y."/>
            <person name="Adamski M."/>
            <person name="Calcino A."/>
            <person name="Cummins S.F."/>
            <person name="Goodstein D.M."/>
            <person name="Harris C."/>
            <person name="Jackson D.J."/>
            <person name="Leys S.P."/>
            <person name="Shu S."/>
            <person name="Woodcroft B.J."/>
            <person name="Vervoort M."/>
            <person name="Kosik K.S."/>
            <person name="Manning G."/>
            <person name="Degnan B.M."/>
            <person name="Rokhsar D.S."/>
        </authorList>
    </citation>
    <scope>NUCLEOTIDE SEQUENCE [LARGE SCALE GENOMIC DNA]</scope>
</reference>
<protein>
    <submittedName>
        <fullName evidence="1">Uncharacterized protein</fullName>
    </submittedName>
</protein>
<dbReference type="InterPro" id="IPR043502">
    <property type="entry name" value="DNA/RNA_pol_sf"/>
</dbReference>
<dbReference type="SUPFAM" id="SSF56672">
    <property type="entry name" value="DNA/RNA polymerases"/>
    <property type="match status" value="1"/>
</dbReference>
<dbReference type="GeneID" id="105313303"/>
<organism evidence="1 2">
    <name type="scientific">Amphimedon queenslandica</name>
    <name type="common">Sponge</name>
    <dbReference type="NCBI Taxonomy" id="400682"/>
    <lineage>
        <taxon>Eukaryota</taxon>
        <taxon>Metazoa</taxon>
        <taxon>Porifera</taxon>
        <taxon>Demospongiae</taxon>
        <taxon>Heteroscleromorpha</taxon>
        <taxon>Haplosclerida</taxon>
        <taxon>Niphatidae</taxon>
        <taxon>Amphimedon</taxon>
    </lineage>
</organism>
<accession>A0AAN0JA43</accession>
<dbReference type="Proteomes" id="UP000007879">
    <property type="component" value="Unassembled WGS sequence"/>
</dbReference>